<name>A0A9P7E2Y6_9AGAM</name>
<dbReference type="AlphaFoldDB" id="A0A9P7E2Y6"/>
<proteinExistence type="predicted"/>
<dbReference type="Proteomes" id="UP000719766">
    <property type="component" value="Unassembled WGS sequence"/>
</dbReference>
<dbReference type="InterPro" id="IPR000210">
    <property type="entry name" value="BTB/POZ_dom"/>
</dbReference>
<evidence type="ECO:0000313" key="4">
    <source>
        <dbReference type="Proteomes" id="UP000719766"/>
    </source>
</evidence>
<evidence type="ECO:0000256" key="1">
    <source>
        <dbReference type="SAM" id="MobiDB-lite"/>
    </source>
</evidence>
<evidence type="ECO:0000313" key="3">
    <source>
        <dbReference type="EMBL" id="KAG1809983.1"/>
    </source>
</evidence>
<sequence length="450" mass="49997">MFGKPLDSRGVQSLLKADIVHPFSTLHSTELPESTRVCVVSHESTGKIKEAESPIRLDQEISLSGPSSSKPPLLSSQINSIGVEQASTVSQKTSPCVDKDDAKSYDKVKEKREPPGTTGNDTDQGRPLKRARSECASPKKHEDFYILDANTVIEVDGVLFKLHRSRLVTKSSFFAQLLQYDLKDDFLDYGVRVENDGKATVYHLGNITTADDLVALLKFDDNPTEYHFQPPPFSVVAPILRAATALRFEAYRVWAARVLGQTCPSSLADLTPEPMQNAVEIVALPRSCDVNSVVKCALYELARTRRIGLPGLEQIGHADQKCVELMRELLVTTWSEIAVRIGTSSCQHDCASKADMFSPKKKKKSFAPQETHSCSFKSGKQQATWDKCVHNSGLYTKFLFDSVCGAQALIDIPWGEEGWCSDCIQSKRATWRKIQQKVWSDMDNWIPGNV</sequence>
<dbReference type="OrthoDB" id="2746456at2759"/>
<reference evidence="3" key="1">
    <citation type="journal article" date="2020" name="New Phytol.">
        <title>Comparative genomics reveals dynamic genome evolution in host specialist ectomycorrhizal fungi.</title>
        <authorList>
            <person name="Lofgren L.A."/>
            <person name="Nguyen N.H."/>
            <person name="Vilgalys R."/>
            <person name="Ruytinx J."/>
            <person name="Liao H.L."/>
            <person name="Branco S."/>
            <person name="Kuo A."/>
            <person name="LaButti K."/>
            <person name="Lipzen A."/>
            <person name="Andreopoulos W."/>
            <person name="Pangilinan J."/>
            <person name="Riley R."/>
            <person name="Hundley H."/>
            <person name="Na H."/>
            <person name="Barry K."/>
            <person name="Grigoriev I.V."/>
            <person name="Stajich J.E."/>
            <person name="Kennedy P.G."/>
        </authorList>
    </citation>
    <scope>NUCLEOTIDE SEQUENCE</scope>
    <source>
        <strain evidence="3">S12</strain>
    </source>
</reference>
<feature type="region of interest" description="Disordered" evidence="1">
    <location>
        <begin position="50"/>
        <end position="75"/>
    </location>
</feature>
<feature type="compositionally biased region" description="Low complexity" evidence="1">
    <location>
        <begin position="62"/>
        <end position="75"/>
    </location>
</feature>
<dbReference type="PROSITE" id="PS50097">
    <property type="entry name" value="BTB"/>
    <property type="match status" value="1"/>
</dbReference>
<dbReference type="EMBL" id="JABBWE010000001">
    <property type="protein sequence ID" value="KAG1809983.1"/>
    <property type="molecule type" value="Genomic_DNA"/>
</dbReference>
<protein>
    <recommendedName>
        <fullName evidence="2">BTB domain-containing protein</fullName>
    </recommendedName>
</protein>
<feature type="compositionally biased region" description="Basic and acidic residues" evidence="1">
    <location>
        <begin position="123"/>
        <end position="135"/>
    </location>
</feature>
<keyword evidence="4" id="KW-1185">Reference proteome</keyword>
<feature type="compositionally biased region" description="Basic and acidic residues" evidence="1">
    <location>
        <begin position="50"/>
        <end position="59"/>
    </location>
</feature>
<dbReference type="RefSeq" id="XP_041167648.1">
    <property type="nucleotide sequence ID" value="XM_041301180.1"/>
</dbReference>
<accession>A0A9P7E2Y6</accession>
<feature type="compositionally biased region" description="Basic and acidic residues" evidence="1">
    <location>
        <begin position="97"/>
        <end position="114"/>
    </location>
</feature>
<organism evidence="3 4">
    <name type="scientific">Suillus plorans</name>
    <dbReference type="NCBI Taxonomy" id="116603"/>
    <lineage>
        <taxon>Eukaryota</taxon>
        <taxon>Fungi</taxon>
        <taxon>Dikarya</taxon>
        <taxon>Basidiomycota</taxon>
        <taxon>Agaricomycotina</taxon>
        <taxon>Agaricomycetes</taxon>
        <taxon>Agaricomycetidae</taxon>
        <taxon>Boletales</taxon>
        <taxon>Suillineae</taxon>
        <taxon>Suillaceae</taxon>
        <taxon>Suillus</taxon>
    </lineage>
</organism>
<feature type="domain" description="BTB" evidence="2">
    <location>
        <begin position="149"/>
        <end position="219"/>
    </location>
</feature>
<gene>
    <name evidence="3" type="ORF">HD556DRAFT_1317117</name>
</gene>
<dbReference type="GeneID" id="64594944"/>
<evidence type="ECO:0000259" key="2">
    <source>
        <dbReference type="PROSITE" id="PS50097"/>
    </source>
</evidence>
<comment type="caution">
    <text evidence="3">The sequence shown here is derived from an EMBL/GenBank/DDBJ whole genome shotgun (WGS) entry which is preliminary data.</text>
</comment>
<feature type="region of interest" description="Disordered" evidence="1">
    <location>
        <begin position="87"/>
        <end position="135"/>
    </location>
</feature>